<dbReference type="GO" id="GO:0005829">
    <property type="term" value="C:cytosol"/>
    <property type="evidence" value="ECO:0007669"/>
    <property type="project" value="TreeGrafter"/>
</dbReference>
<accession>A0A6M4H156</accession>
<evidence type="ECO:0000313" key="12">
    <source>
        <dbReference type="Proteomes" id="UP000503096"/>
    </source>
</evidence>
<evidence type="ECO:0000256" key="6">
    <source>
        <dbReference type="ARBA" id="ARBA00022917"/>
    </source>
</evidence>
<dbReference type="EMBL" id="CP053073">
    <property type="protein sequence ID" value="QJR13226.1"/>
    <property type="molecule type" value="Genomic_DNA"/>
</dbReference>
<evidence type="ECO:0000256" key="7">
    <source>
        <dbReference type="ARBA" id="ARBA00048558"/>
    </source>
</evidence>
<organism evidence="11 12">
    <name type="scientific">Usitatibacter palustris</name>
    <dbReference type="NCBI Taxonomy" id="2732487"/>
    <lineage>
        <taxon>Bacteria</taxon>
        <taxon>Pseudomonadati</taxon>
        <taxon>Pseudomonadota</taxon>
        <taxon>Betaproteobacteria</taxon>
        <taxon>Nitrosomonadales</taxon>
        <taxon>Usitatibacteraceae</taxon>
        <taxon>Usitatibacter</taxon>
    </lineage>
</organism>
<dbReference type="InterPro" id="IPR044135">
    <property type="entry name" value="Met-tRNA-FMT_C"/>
</dbReference>
<dbReference type="GO" id="GO:0004479">
    <property type="term" value="F:methionyl-tRNA formyltransferase activity"/>
    <property type="evidence" value="ECO:0007669"/>
    <property type="project" value="UniProtKB-UniRule"/>
</dbReference>
<dbReference type="InterPro" id="IPR041711">
    <property type="entry name" value="Met-tRNA-FMT_N"/>
</dbReference>
<dbReference type="Gene3D" id="3.10.25.10">
    <property type="entry name" value="Formyl transferase, C-terminal domain"/>
    <property type="match status" value="1"/>
</dbReference>
<dbReference type="AlphaFoldDB" id="A0A6M4H156"/>
<dbReference type="KEGG" id="upl:DSM104440_00008"/>
<evidence type="ECO:0000256" key="8">
    <source>
        <dbReference type="HAMAP-Rule" id="MF_00182"/>
    </source>
</evidence>
<evidence type="ECO:0000259" key="9">
    <source>
        <dbReference type="Pfam" id="PF00551"/>
    </source>
</evidence>
<proteinExistence type="inferred from homology"/>
<evidence type="ECO:0000259" key="10">
    <source>
        <dbReference type="Pfam" id="PF02911"/>
    </source>
</evidence>
<dbReference type="NCBIfam" id="TIGR00460">
    <property type="entry name" value="fmt"/>
    <property type="match status" value="1"/>
</dbReference>
<dbReference type="FunCoup" id="A0A6M4H156">
    <property type="interactions" value="549"/>
</dbReference>
<evidence type="ECO:0000256" key="1">
    <source>
        <dbReference type="ARBA" id="ARBA00002606"/>
    </source>
</evidence>
<reference evidence="11 12" key="1">
    <citation type="submission" date="2020-04" db="EMBL/GenBank/DDBJ databases">
        <title>Usitatibacter rugosus gen. nov., sp. nov. and Usitatibacter palustris sp. nov., novel members of Usitatibacteraceae fam. nov. within the order Nitrosomonadales isolated from soil.</title>
        <authorList>
            <person name="Huber K.J."/>
            <person name="Neumann-Schaal M."/>
            <person name="Geppert A."/>
            <person name="Luckner M."/>
            <person name="Wanner G."/>
            <person name="Overmann J."/>
        </authorList>
    </citation>
    <scope>NUCLEOTIDE SEQUENCE [LARGE SCALE GENOMIC DNA]</scope>
    <source>
        <strain evidence="11 12">Swamp67</strain>
    </source>
</reference>
<feature type="binding site" evidence="8">
    <location>
        <begin position="109"/>
        <end position="112"/>
    </location>
    <ligand>
        <name>(6S)-5,6,7,8-tetrahydrofolate</name>
        <dbReference type="ChEBI" id="CHEBI:57453"/>
    </ligand>
</feature>
<dbReference type="Pfam" id="PF00551">
    <property type="entry name" value="Formyl_trans_N"/>
    <property type="match status" value="1"/>
</dbReference>
<dbReference type="InterPro" id="IPR036477">
    <property type="entry name" value="Formyl_transf_N_sf"/>
</dbReference>
<name>A0A6M4H156_9PROT</name>
<sequence>MRVVFAGTPAFAARALEALLAAGHEIPLVLTQPDRPAGRGLRLAASPVSDWASQRGIALHKPVNLRTEEAREPIRKAKPDVVVVAAYGLILPQAVLDIPSGGCLNIHASLLPRWRGAAPIQRALLAGDTRTGVGIMRMEAGLDTGPVLLEKVIDIEPRETSGSLTERLAELGANAIVQALANLSRLAPRTQDEATATYASKITKGEARINWSQSAEIIDRQIRAYNPFPGAETVQGGLPLKIWTASPVEGMGSPGTVLAASPVELRVACGSGALAIEQVQRAGSRRMAVSEYLRGTPLEPGSRLGDVEKP</sequence>
<dbReference type="InterPro" id="IPR005794">
    <property type="entry name" value="Fmt"/>
</dbReference>
<comment type="similarity">
    <text evidence="2 8">Belongs to the Fmt family.</text>
</comment>
<dbReference type="CDD" id="cd08704">
    <property type="entry name" value="Met_tRNA_FMT_C"/>
    <property type="match status" value="1"/>
</dbReference>
<dbReference type="EC" id="2.1.2.9" evidence="3 8"/>
<gene>
    <name evidence="11" type="primary">fmt_1</name>
    <name evidence="8" type="synonym">fmt</name>
    <name evidence="11" type="ORF">DSM104440_00008</name>
</gene>
<comment type="function">
    <text evidence="1 8">Attaches a formyl group to the free amino group of methionyl-tRNA(fMet). The formyl group appears to play a dual role in the initiator identity of N-formylmethionyl-tRNA by promoting its recognition by IF2 and preventing the misappropriation of this tRNA by the elongation apparatus.</text>
</comment>
<dbReference type="SUPFAM" id="SSF53328">
    <property type="entry name" value="Formyltransferase"/>
    <property type="match status" value="1"/>
</dbReference>
<dbReference type="Pfam" id="PF02911">
    <property type="entry name" value="Formyl_trans_C"/>
    <property type="match status" value="1"/>
</dbReference>
<dbReference type="PANTHER" id="PTHR11138:SF5">
    <property type="entry name" value="METHIONYL-TRNA FORMYLTRANSFERASE, MITOCHONDRIAL"/>
    <property type="match status" value="1"/>
</dbReference>
<dbReference type="Proteomes" id="UP000503096">
    <property type="component" value="Chromosome"/>
</dbReference>
<dbReference type="InterPro" id="IPR011034">
    <property type="entry name" value="Formyl_transferase-like_C_sf"/>
</dbReference>
<dbReference type="InParanoid" id="A0A6M4H156"/>
<dbReference type="Gene3D" id="3.40.50.170">
    <property type="entry name" value="Formyl transferase, N-terminal domain"/>
    <property type="match status" value="1"/>
</dbReference>
<evidence type="ECO:0000256" key="3">
    <source>
        <dbReference type="ARBA" id="ARBA00012261"/>
    </source>
</evidence>
<keyword evidence="5 8" id="KW-0808">Transferase</keyword>
<dbReference type="FunFam" id="3.40.50.12230:FF:000001">
    <property type="entry name" value="Methionyl-tRNA formyltransferase"/>
    <property type="match status" value="1"/>
</dbReference>
<dbReference type="CDD" id="cd08646">
    <property type="entry name" value="FMT_core_Met-tRNA-FMT_N"/>
    <property type="match status" value="1"/>
</dbReference>
<feature type="domain" description="Formyl transferase C-terminal" evidence="10">
    <location>
        <begin position="201"/>
        <end position="296"/>
    </location>
</feature>
<dbReference type="PANTHER" id="PTHR11138">
    <property type="entry name" value="METHIONYL-TRNA FORMYLTRANSFERASE"/>
    <property type="match status" value="1"/>
</dbReference>
<dbReference type="InterPro" id="IPR002376">
    <property type="entry name" value="Formyl_transf_N"/>
</dbReference>
<evidence type="ECO:0000256" key="5">
    <source>
        <dbReference type="ARBA" id="ARBA00022679"/>
    </source>
</evidence>
<dbReference type="SUPFAM" id="SSF50486">
    <property type="entry name" value="FMT C-terminal domain-like"/>
    <property type="match status" value="1"/>
</dbReference>
<keyword evidence="12" id="KW-1185">Reference proteome</keyword>
<feature type="domain" description="Formyl transferase N-terminal" evidence="9">
    <location>
        <begin position="1"/>
        <end position="180"/>
    </location>
</feature>
<protein>
    <recommendedName>
        <fullName evidence="4 8">Methionyl-tRNA formyltransferase</fullName>
        <ecNumber evidence="3 8">2.1.2.9</ecNumber>
    </recommendedName>
</protein>
<keyword evidence="6 8" id="KW-0648">Protein biosynthesis</keyword>
<comment type="catalytic activity">
    <reaction evidence="7 8">
        <text>L-methionyl-tRNA(fMet) + (6R)-10-formyltetrahydrofolate = N-formyl-L-methionyl-tRNA(fMet) + (6S)-5,6,7,8-tetrahydrofolate + H(+)</text>
        <dbReference type="Rhea" id="RHEA:24380"/>
        <dbReference type="Rhea" id="RHEA-COMP:9952"/>
        <dbReference type="Rhea" id="RHEA-COMP:9953"/>
        <dbReference type="ChEBI" id="CHEBI:15378"/>
        <dbReference type="ChEBI" id="CHEBI:57453"/>
        <dbReference type="ChEBI" id="CHEBI:78530"/>
        <dbReference type="ChEBI" id="CHEBI:78844"/>
        <dbReference type="ChEBI" id="CHEBI:195366"/>
        <dbReference type="EC" id="2.1.2.9"/>
    </reaction>
</comment>
<evidence type="ECO:0000256" key="4">
    <source>
        <dbReference type="ARBA" id="ARBA00016014"/>
    </source>
</evidence>
<dbReference type="HAMAP" id="MF_00182">
    <property type="entry name" value="Formyl_trans"/>
    <property type="match status" value="1"/>
</dbReference>
<dbReference type="InterPro" id="IPR037022">
    <property type="entry name" value="Formyl_trans_C_sf"/>
</dbReference>
<evidence type="ECO:0000256" key="2">
    <source>
        <dbReference type="ARBA" id="ARBA00010699"/>
    </source>
</evidence>
<evidence type="ECO:0000313" key="11">
    <source>
        <dbReference type="EMBL" id="QJR13226.1"/>
    </source>
</evidence>
<dbReference type="InterPro" id="IPR005793">
    <property type="entry name" value="Formyl_trans_C"/>
</dbReference>
<dbReference type="RefSeq" id="WP_171159583.1">
    <property type="nucleotide sequence ID" value="NZ_CP053073.1"/>
</dbReference>